<dbReference type="InterPro" id="IPR008979">
    <property type="entry name" value="Galactose-bd-like_sf"/>
</dbReference>
<dbReference type="AlphaFoldDB" id="A0A0X3PHG4"/>
<sequence length="157" mass="17885">MILLGPLQSKWIIYACVSMESTRLPDYIEKVAVSSVLNRDTKQYGKNNLFDGNPETCWNSDSGAVQWISVKFREPLQLEMVCIQFQGGFAAEKVVLQLWNEDKSSKTSTAFYPVNTNSVQSFIISNDDAFLNCSLLFSKPFDFFGRIIVYTLDFKHV</sequence>
<keyword evidence="2" id="KW-0675">Receptor</keyword>
<gene>
    <name evidence="2" type="primary">NR2CA</name>
    <name evidence="2" type="ORF">TR125062</name>
</gene>
<evidence type="ECO:0000259" key="1">
    <source>
        <dbReference type="Pfam" id="PF00754"/>
    </source>
</evidence>
<name>A0A0X3PHG4_SCHSO</name>
<reference evidence="2" key="1">
    <citation type="submission" date="2016-01" db="EMBL/GenBank/DDBJ databases">
        <title>Reference transcriptome for the parasite Schistocephalus solidus: insights into the molecular evolution of parasitism.</title>
        <authorList>
            <person name="Hebert F.O."/>
            <person name="Grambauer S."/>
            <person name="Barber I."/>
            <person name="Landry C.R."/>
            <person name="Aubin-Horth N."/>
        </authorList>
    </citation>
    <scope>NUCLEOTIDE SEQUENCE</scope>
</reference>
<dbReference type="Gene3D" id="2.60.120.260">
    <property type="entry name" value="Galactose-binding domain-like"/>
    <property type="match status" value="1"/>
</dbReference>
<evidence type="ECO:0000313" key="2">
    <source>
        <dbReference type="EMBL" id="JAP50750.1"/>
    </source>
</evidence>
<dbReference type="Pfam" id="PF00754">
    <property type="entry name" value="F5_F8_type_C"/>
    <property type="match status" value="1"/>
</dbReference>
<feature type="domain" description="F5/8 type C" evidence="1">
    <location>
        <begin position="34"/>
        <end position="102"/>
    </location>
</feature>
<organism evidence="2">
    <name type="scientific">Schistocephalus solidus</name>
    <name type="common">Tapeworm</name>
    <dbReference type="NCBI Taxonomy" id="70667"/>
    <lineage>
        <taxon>Eukaryota</taxon>
        <taxon>Metazoa</taxon>
        <taxon>Spiralia</taxon>
        <taxon>Lophotrochozoa</taxon>
        <taxon>Platyhelminthes</taxon>
        <taxon>Cestoda</taxon>
        <taxon>Eucestoda</taxon>
        <taxon>Diphyllobothriidea</taxon>
        <taxon>Diphyllobothriidae</taxon>
        <taxon>Schistocephalus</taxon>
    </lineage>
</organism>
<dbReference type="EMBL" id="GEEE01012475">
    <property type="protein sequence ID" value="JAP50750.1"/>
    <property type="molecule type" value="Transcribed_RNA"/>
</dbReference>
<dbReference type="SUPFAM" id="SSF49785">
    <property type="entry name" value="Galactose-binding domain-like"/>
    <property type="match status" value="1"/>
</dbReference>
<proteinExistence type="predicted"/>
<protein>
    <submittedName>
        <fullName evidence="2">Nuclear receptor 2C2-associated protein</fullName>
    </submittedName>
</protein>
<accession>A0A0X3PHG4</accession>
<dbReference type="InterPro" id="IPR000421">
    <property type="entry name" value="FA58C"/>
</dbReference>